<proteinExistence type="predicted"/>
<evidence type="ECO:0000313" key="3">
    <source>
        <dbReference type="EMBL" id="KIO77586.1"/>
    </source>
</evidence>
<protein>
    <recommendedName>
        <fullName evidence="2">Peptidase metallopeptidase domain-containing protein</fullName>
    </recommendedName>
</protein>
<feature type="signal peptide" evidence="1">
    <location>
        <begin position="1"/>
        <end position="19"/>
    </location>
</feature>
<dbReference type="InterPro" id="IPR006026">
    <property type="entry name" value="Peptidase_Metallo"/>
</dbReference>
<accession>A0A0D0GSX9</accession>
<dbReference type="GO" id="GO:0004222">
    <property type="term" value="F:metalloendopeptidase activity"/>
    <property type="evidence" value="ECO:0007669"/>
    <property type="project" value="InterPro"/>
</dbReference>
<reference evidence="3 4" key="1">
    <citation type="submission" date="2015-01" db="EMBL/GenBank/DDBJ databases">
        <title>Draft genome sequence of Pedobacter sp. NL19 isolated from sludge of an effluent treatment pond in an abandoned uranium mine.</title>
        <authorList>
            <person name="Santos T."/>
            <person name="Caetano T."/>
            <person name="Covas C."/>
            <person name="Cruz A."/>
            <person name="Mendo S."/>
        </authorList>
    </citation>
    <scope>NUCLEOTIDE SEQUENCE [LARGE SCALE GENOMIC DNA]</scope>
    <source>
        <strain evidence="3 4">NL19</strain>
    </source>
</reference>
<evidence type="ECO:0000259" key="2">
    <source>
        <dbReference type="SMART" id="SM00235"/>
    </source>
</evidence>
<dbReference type="InterPro" id="IPR001506">
    <property type="entry name" value="Peptidase_M12A"/>
</dbReference>
<sequence length="238" mass="26705">MKFKLLVIALIAICFVACKKEKQFNKPVGLKATTEAIIPGKKYLWPQKYKIKIAFLNGTKEQQEFVKQSSQAWQNQINLIFDYVNSPVGSDIRIKFTPKILSGNSFVGLDNKVIDAKEPTMFLFATLGSKGKNGAPAPIFDLATVRHEFGHMLGLTHEQGRPDGDVKWDDQLDIGGKKIDSASFSKYLKSPYDKKSIMHYAIQAKYTKSGLGIPGYVYDLKGELSQIDKDFISSIYPR</sequence>
<dbReference type="AlphaFoldDB" id="A0A0D0GSX9"/>
<dbReference type="EMBL" id="JXRA01000032">
    <property type="protein sequence ID" value="KIO77586.1"/>
    <property type="molecule type" value="Genomic_DNA"/>
</dbReference>
<dbReference type="InterPro" id="IPR024079">
    <property type="entry name" value="MetalloPept_cat_dom_sf"/>
</dbReference>
<feature type="domain" description="Peptidase metallopeptidase" evidence="2">
    <location>
        <begin position="41"/>
        <end position="204"/>
    </location>
</feature>
<keyword evidence="4" id="KW-1185">Reference proteome</keyword>
<gene>
    <name evidence="3" type="ORF">TH53_08665</name>
</gene>
<dbReference type="RefSeq" id="WP_041880753.1">
    <property type="nucleotide sequence ID" value="NZ_CP157278.1"/>
</dbReference>
<feature type="chain" id="PRO_5002210938" description="Peptidase metallopeptidase domain-containing protein" evidence="1">
    <location>
        <begin position="20"/>
        <end position="238"/>
    </location>
</feature>
<dbReference type="SMART" id="SM00235">
    <property type="entry name" value="ZnMc"/>
    <property type="match status" value="1"/>
</dbReference>
<dbReference type="STRING" id="1503925.TH53_08665"/>
<keyword evidence="1" id="KW-0732">Signal</keyword>
<dbReference type="GO" id="GO:0008270">
    <property type="term" value="F:zinc ion binding"/>
    <property type="evidence" value="ECO:0007669"/>
    <property type="project" value="InterPro"/>
</dbReference>
<dbReference type="OrthoDB" id="3669864at2"/>
<dbReference type="Pfam" id="PF01400">
    <property type="entry name" value="Astacin"/>
    <property type="match status" value="1"/>
</dbReference>
<dbReference type="GO" id="GO:0006508">
    <property type="term" value="P:proteolysis"/>
    <property type="evidence" value="ECO:0007669"/>
    <property type="project" value="InterPro"/>
</dbReference>
<dbReference type="Gene3D" id="3.40.390.10">
    <property type="entry name" value="Collagenase (Catalytic Domain)"/>
    <property type="match status" value="1"/>
</dbReference>
<evidence type="ECO:0000313" key="4">
    <source>
        <dbReference type="Proteomes" id="UP000032049"/>
    </source>
</evidence>
<comment type="caution">
    <text evidence="3">The sequence shown here is derived from an EMBL/GenBank/DDBJ whole genome shotgun (WGS) entry which is preliminary data.</text>
</comment>
<dbReference type="Proteomes" id="UP000032049">
    <property type="component" value="Unassembled WGS sequence"/>
</dbReference>
<evidence type="ECO:0000256" key="1">
    <source>
        <dbReference type="SAM" id="SignalP"/>
    </source>
</evidence>
<organism evidence="3 4">
    <name type="scientific">Pedobacter lusitanus</name>
    <dbReference type="NCBI Taxonomy" id="1503925"/>
    <lineage>
        <taxon>Bacteria</taxon>
        <taxon>Pseudomonadati</taxon>
        <taxon>Bacteroidota</taxon>
        <taxon>Sphingobacteriia</taxon>
        <taxon>Sphingobacteriales</taxon>
        <taxon>Sphingobacteriaceae</taxon>
        <taxon>Pedobacter</taxon>
    </lineage>
</organism>
<name>A0A0D0GSX9_9SPHI</name>
<dbReference type="SUPFAM" id="SSF55486">
    <property type="entry name" value="Metalloproteases ('zincins'), catalytic domain"/>
    <property type="match status" value="1"/>
</dbReference>